<dbReference type="AlphaFoldDB" id="A0A1W0VXS8"/>
<name>A0A1W0VXS8_SORBI</name>
<dbReference type="InParanoid" id="A0A1W0VXS8"/>
<sequence length="63" mass="7097">MWNQDAALTSVGTYRGSRHLQSVEPATDRLWRDPIQHLALVPSSQFNSGDQLGVYVAMNKLLR</sequence>
<reference evidence="2" key="2">
    <citation type="journal article" date="2018" name="Plant J.">
        <title>The Sorghum bicolor reference genome: improved assembly, gene annotations, a transcriptome atlas, and signatures of genome organization.</title>
        <authorList>
            <person name="McCormick R.F."/>
            <person name="Truong S.K."/>
            <person name="Sreedasyam A."/>
            <person name="Jenkins J."/>
            <person name="Shu S."/>
            <person name="Sims D."/>
            <person name="Kennedy M."/>
            <person name="Amirebrahimi M."/>
            <person name="Weers B.D."/>
            <person name="McKinley B."/>
            <person name="Mattison A."/>
            <person name="Morishige D.T."/>
            <person name="Grimwood J."/>
            <person name="Schmutz J."/>
            <person name="Mullet J.E."/>
        </authorList>
    </citation>
    <scope>NUCLEOTIDE SEQUENCE [LARGE SCALE GENOMIC DNA]</scope>
    <source>
        <strain evidence="2">cv. BTx623</strain>
    </source>
</reference>
<dbReference type="EMBL" id="CM000762">
    <property type="protein sequence ID" value="OQU86923.1"/>
    <property type="molecule type" value="Genomic_DNA"/>
</dbReference>
<protein>
    <submittedName>
        <fullName evidence="1">Uncharacterized protein</fullName>
    </submittedName>
</protein>
<gene>
    <name evidence="1" type="ORF">SORBI_3003G173950</name>
</gene>
<accession>A0A1W0VXS8</accession>
<dbReference type="Proteomes" id="UP000000768">
    <property type="component" value="Chromosome 3"/>
</dbReference>
<keyword evidence="2" id="KW-1185">Reference proteome</keyword>
<organism evidence="1 2">
    <name type="scientific">Sorghum bicolor</name>
    <name type="common">Sorghum</name>
    <name type="synonym">Sorghum vulgare</name>
    <dbReference type="NCBI Taxonomy" id="4558"/>
    <lineage>
        <taxon>Eukaryota</taxon>
        <taxon>Viridiplantae</taxon>
        <taxon>Streptophyta</taxon>
        <taxon>Embryophyta</taxon>
        <taxon>Tracheophyta</taxon>
        <taxon>Spermatophyta</taxon>
        <taxon>Magnoliopsida</taxon>
        <taxon>Liliopsida</taxon>
        <taxon>Poales</taxon>
        <taxon>Poaceae</taxon>
        <taxon>PACMAD clade</taxon>
        <taxon>Panicoideae</taxon>
        <taxon>Andropogonodae</taxon>
        <taxon>Andropogoneae</taxon>
        <taxon>Sorghinae</taxon>
        <taxon>Sorghum</taxon>
    </lineage>
</organism>
<proteinExistence type="predicted"/>
<evidence type="ECO:0000313" key="2">
    <source>
        <dbReference type="Proteomes" id="UP000000768"/>
    </source>
</evidence>
<reference evidence="1 2" key="1">
    <citation type="journal article" date="2009" name="Nature">
        <title>The Sorghum bicolor genome and the diversification of grasses.</title>
        <authorList>
            <person name="Paterson A.H."/>
            <person name="Bowers J.E."/>
            <person name="Bruggmann R."/>
            <person name="Dubchak I."/>
            <person name="Grimwood J."/>
            <person name="Gundlach H."/>
            <person name="Haberer G."/>
            <person name="Hellsten U."/>
            <person name="Mitros T."/>
            <person name="Poliakov A."/>
            <person name="Schmutz J."/>
            <person name="Spannagl M."/>
            <person name="Tang H."/>
            <person name="Wang X."/>
            <person name="Wicker T."/>
            <person name="Bharti A.K."/>
            <person name="Chapman J."/>
            <person name="Feltus F.A."/>
            <person name="Gowik U."/>
            <person name="Grigoriev I.V."/>
            <person name="Lyons E."/>
            <person name="Maher C.A."/>
            <person name="Martis M."/>
            <person name="Narechania A."/>
            <person name="Otillar R.P."/>
            <person name="Penning B.W."/>
            <person name="Salamov A.A."/>
            <person name="Wang Y."/>
            <person name="Zhang L."/>
            <person name="Carpita N.C."/>
            <person name="Freeling M."/>
            <person name="Gingle A.R."/>
            <person name="Hash C.T."/>
            <person name="Keller B."/>
            <person name="Klein P."/>
            <person name="Kresovich S."/>
            <person name="McCann M.C."/>
            <person name="Ming R."/>
            <person name="Peterson D.G."/>
            <person name="Mehboob-ur-Rahman"/>
            <person name="Ware D."/>
            <person name="Westhoff P."/>
            <person name="Mayer K.F."/>
            <person name="Messing J."/>
            <person name="Rokhsar D.S."/>
        </authorList>
    </citation>
    <scope>NUCLEOTIDE SEQUENCE [LARGE SCALE GENOMIC DNA]</scope>
    <source>
        <strain evidence="2">cv. BTx623</strain>
    </source>
</reference>
<evidence type="ECO:0000313" key="1">
    <source>
        <dbReference type="EMBL" id="OQU86923.1"/>
    </source>
</evidence>
<dbReference type="Gramene" id="OQU86923">
    <property type="protein sequence ID" value="OQU86923"/>
    <property type="gene ID" value="SORBI_3003G173950"/>
</dbReference>